<dbReference type="PANTHER" id="PTHR20961:SF140">
    <property type="entry name" value="GLYCOSYLTRANSFERASE"/>
    <property type="match status" value="1"/>
</dbReference>
<evidence type="ECO:0000313" key="6">
    <source>
        <dbReference type="EMBL" id="OAE31715.1"/>
    </source>
</evidence>
<evidence type="ECO:0000256" key="1">
    <source>
        <dbReference type="ARBA" id="ARBA00022676"/>
    </source>
</evidence>
<protein>
    <recommendedName>
        <fullName evidence="5">Glycosyltransferase 61 catalytic domain-containing protein</fullName>
    </recommendedName>
</protein>
<dbReference type="GO" id="GO:0005794">
    <property type="term" value="C:Golgi apparatus"/>
    <property type="evidence" value="ECO:0007669"/>
    <property type="project" value="UniProtKB-ARBA"/>
</dbReference>
<evidence type="ECO:0000256" key="3">
    <source>
        <dbReference type="ARBA" id="ARBA00023180"/>
    </source>
</evidence>
<dbReference type="Proteomes" id="UP000077202">
    <property type="component" value="Unassembled WGS sequence"/>
</dbReference>
<keyword evidence="4" id="KW-0472">Membrane</keyword>
<organism evidence="6 7">
    <name type="scientific">Marchantia polymorpha subsp. ruderalis</name>
    <dbReference type="NCBI Taxonomy" id="1480154"/>
    <lineage>
        <taxon>Eukaryota</taxon>
        <taxon>Viridiplantae</taxon>
        <taxon>Streptophyta</taxon>
        <taxon>Embryophyta</taxon>
        <taxon>Marchantiophyta</taxon>
        <taxon>Marchantiopsida</taxon>
        <taxon>Marchantiidae</taxon>
        <taxon>Marchantiales</taxon>
        <taxon>Marchantiaceae</taxon>
        <taxon>Marchantia</taxon>
    </lineage>
</organism>
<evidence type="ECO:0000256" key="4">
    <source>
        <dbReference type="SAM" id="Phobius"/>
    </source>
</evidence>
<accession>A0A176WHD7</accession>
<sequence>MDVQLAACGKAKLTRWDEVKATQETVVVVVGRRWTVFVECDVKAATTADPEAGEVTRGEGRWRRCDRRRDVNAGGVGKQLMRNPRGAMRGCFLRALVPLLLFFLLLPYFFQSLSYSRVPPRSFTLEPAAEPVCSQQSSSTLLLDNSSFCTGACKEDCFPRVRDICFSANKVRLCNRETRSLRTNKLGKRHSPPGESPVPHFMRFQGERLTVGVEYSECDEDWSWTDGLTAVADQRFLPYNKPNPHHEAEKIIPAVLLARQFHTKLHWFSNQAEVSKWATGFLEAVNMTKDVVYLNLPAKRDVPICFHDAVLLSSPTNLRYVPDESTNEWLRNQVLEFCNLTRENSSWPITNALILDRTGGPRRLGNKPDIARVVEDTLQVPVVDELSGMGSFCEQVEPVTKADLFVVPHGSQNVVFLFARPGAFIIEVFPFLFYSTAFRNYTHAAQLHVYSLLGLLPPGDWQLRFFSIFGWDFCFDKLRWCKNHARGQKIYADLNELEKALSMISRTNGSFT</sequence>
<name>A0A176WHD7_MARPO</name>
<keyword evidence="4" id="KW-1133">Transmembrane helix</keyword>
<keyword evidence="2" id="KW-0808">Transferase</keyword>
<proteinExistence type="predicted"/>
<dbReference type="InterPro" id="IPR007657">
    <property type="entry name" value="Glycosyltransferase_61"/>
</dbReference>
<dbReference type="AlphaFoldDB" id="A0A176WHD7"/>
<feature type="domain" description="Glycosyltransferase 61 catalytic" evidence="5">
    <location>
        <begin position="298"/>
        <end position="425"/>
    </location>
</feature>
<dbReference type="GO" id="GO:0016763">
    <property type="term" value="F:pentosyltransferase activity"/>
    <property type="evidence" value="ECO:0007669"/>
    <property type="project" value="UniProtKB-ARBA"/>
</dbReference>
<dbReference type="PANTHER" id="PTHR20961">
    <property type="entry name" value="GLYCOSYLTRANSFERASE"/>
    <property type="match status" value="1"/>
</dbReference>
<dbReference type="InterPro" id="IPR049625">
    <property type="entry name" value="Glyco_transf_61_cat"/>
</dbReference>
<comment type="caution">
    <text evidence="6">The sequence shown here is derived from an EMBL/GenBank/DDBJ whole genome shotgun (WGS) entry which is preliminary data.</text>
</comment>
<gene>
    <name evidence="6" type="ORF">AXG93_3384s1900</name>
</gene>
<keyword evidence="4" id="KW-0812">Transmembrane</keyword>
<evidence type="ECO:0000259" key="5">
    <source>
        <dbReference type="Pfam" id="PF04577"/>
    </source>
</evidence>
<dbReference type="Pfam" id="PF04577">
    <property type="entry name" value="Glyco_transf_61"/>
    <property type="match status" value="1"/>
</dbReference>
<reference evidence="6" key="1">
    <citation type="submission" date="2016-03" db="EMBL/GenBank/DDBJ databases">
        <title>Mechanisms controlling the formation of the plant cell surface in tip-growing cells are functionally conserved among land plants.</title>
        <authorList>
            <person name="Honkanen S."/>
            <person name="Jones V.A."/>
            <person name="Morieri G."/>
            <person name="Champion C."/>
            <person name="Hetherington A.J."/>
            <person name="Kelly S."/>
            <person name="Saint-Marcoux D."/>
            <person name="Proust H."/>
            <person name="Prescott H."/>
            <person name="Dolan L."/>
        </authorList>
    </citation>
    <scope>NUCLEOTIDE SEQUENCE [LARGE SCALE GENOMIC DNA]</scope>
    <source>
        <tissue evidence="6">Whole gametophyte</tissue>
    </source>
</reference>
<keyword evidence="3" id="KW-0325">Glycoprotein</keyword>
<keyword evidence="7" id="KW-1185">Reference proteome</keyword>
<dbReference type="EMBL" id="LVLJ01000986">
    <property type="protein sequence ID" value="OAE31715.1"/>
    <property type="molecule type" value="Genomic_DNA"/>
</dbReference>
<evidence type="ECO:0000256" key="2">
    <source>
        <dbReference type="ARBA" id="ARBA00022679"/>
    </source>
</evidence>
<keyword evidence="1" id="KW-0328">Glycosyltransferase</keyword>
<feature type="transmembrane region" description="Helical" evidence="4">
    <location>
        <begin position="91"/>
        <end position="110"/>
    </location>
</feature>
<evidence type="ECO:0000313" key="7">
    <source>
        <dbReference type="Proteomes" id="UP000077202"/>
    </source>
</evidence>